<dbReference type="GO" id="GO:0005524">
    <property type="term" value="F:ATP binding"/>
    <property type="evidence" value="ECO:0007669"/>
    <property type="project" value="UniProtKB-KW"/>
</dbReference>
<sequence length="1871" mass="218177">MRDNTTQLKSNWKSNDLILIATLTKSKDQSHGYFHSFKNPLSKAKLFYPTIENISVEDKRISFYWGDVQTLNDGDSYLVELEFTNQPKGRNNPYSLKIKAVNPLSQEIDPQINSIESIYYGCYRSVNDRYAEFIFVMSADSGEILLRNKEPLNVFVDPKISLSENNYYSFSIKENIGKLPSAVSHSIKKLEVNPYKDFIRLRFERLSNPEANKMIANLMREIGKGMYSSKQRMIFELLQNADDAPGREKVEFHIDIKGDYFFIMHDGALFNQNDVEAITSAAESTKRGDNKKTGYKGIGFKSVFTDSTEVWVKSGGYQFAFLRNSSIFEDFDNFYFAGERYRKYPELLEEDKLKFKNQKTRFNGSTDIPWQVIPIWQSHLPEDFNDSNFNNFNNPVQFALKLGETNIDEYKVAIDNIAKRPQFLLFLRNISKFRSPKNGVTVFRNDIDDVAEITKSRKGEKNEVYYYTKRIFDNIEVSDISFSQSNIGLKKQHKINDYNEVTYYFTDLEGREIETIPPKLASVDETEISFGILLEENEIIPERDYANGVAKYSSLFTYLPMEDTRFQLPFLINADFVPSSDRQKIQGDNLWNKFIMLKVADNHVATISYYASEFVRDNRSFNSYLSLLLRNLLPEDDTAQVIIDSYNERYLERLELECTVVNDRNEIQLISETIIDTSGLVKLFGHEVFYEIVQTQKYLPHPNLDTRYIRDCEYLNLETIDLEKLAEHVTPIICERLGRIIAEKSLFERPELLGWLEKLAGFVPEYFSKIPFVVHNGELLSLEVLVNEEEAWIMTVNTATYENLFQHLGYHTVNLNFANYTNINGVIRSLNGYVNDKTLTYERIAANGNLSNMPISTKLMLIDFFQNAPFMDGIGVSRYFGQLTLFVDSKGTPRPLHQLISFEEVLNNTVIRDFIISKVEYNALPDSLKKQLISKQDVFTKFILNKSLFSEWNVQFKEESIQQYIQFLKESFSWRNEDVDISQSQWALIPWLYINDETRFLECDGVFWSRAFQSISSINYDNLGGILGRMYPVLDCKEIINLFSLKMDSQPFDNWESLKNLDITSANILLDWMEADGSYSDFFFKYTFISTSENKWSIVPIGNKQVFDSSETFLKSYINSIEGLKGLFQELDLELCSETRSKIGLLRDHALLKSIIETKLYDQNFASYLPRNADWKVFRKFIENLPELKLGLDFEYSASSPEHIIVNNILRVVEGPDTTDPDVQFVIDDLRNKIKIGNSSLSDFDLSNNVYIGKGDGKKILKLSDILEEFKGESDILDKLIVSFFEITDKTKLRKLIFKTRSLPINEICSRIESESRGYYTEYQVVFQILYRSVNSGCKWSKMHFDNYFQNQKNLISLFSSYKRFLDIIHDIDLVDLNGFSFIDFDLRNCVQKDWAISSEILPHWLQEWIELDVEKRIHFISQLGYNEFESSIVKLRREVISENYDRVKVDHYYDESRKNHQLIWNTNIWLAKFSSEIITRSIDLIRLINNQVSFNKGSITSLTIPIIGGINEDGRRTYKFINVKLDRKLLILKLDQELSFEIFQALSKRDHQVLIVDDTCGKQISHFKTETIKVTSSIDTERLEGKSKLWNEPFYEEWIEHRNYPIFLYDGGEIPFRMMYDNLDIKAFTKDLKITYGGKYYFSNLLRSDLMRYLSNVFPKNALQSLEKWELETRRDPSILEKPQFTYNETFDRMIQDRFGISSEKQKDENDNAKVHVLYYLSEQGYKVSEGESGLKYSALYDIIDSNGNKITCIVRSARGGLLYLDKEHWDMLEDLYTYLAVVYPGNSVRLFKDRIDLLNDDLSKNVLFRVSNNKQESKMDDVFDSLESDAHMILVTSEKMRESLFSKLKKSSIRIEESDIAVSDDDFKL</sequence>
<keyword evidence="2" id="KW-0547">Nucleotide-binding</keyword>
<dbReference type="InterPro" id="IPR052957">
    <property type="entry name" value="Auxin_embryo_med"/>
</dbReference>
<organism evidence="2 3">
    <name type="scientific">Dyadobacter frigoris</name>
    <dbReference type="NCBI Taxonomy" id="2576211"/>
    <lineage>
        <taxon>Bacteria</taxon>
        <taxon>Pseudomonadati</taxon>
        <taxon>Bacteroidota</taxon>
        <taxon>Cytophagia</taxon>
        <taxon>Cytophagales</taxon>
        <taxon>Spirosomataceae</taxon>
        <taxon>Dyadobacter</taxon>
    </lineage>
</organism>
<dbReference type="NCBIfam" id="NF047352">
    <property type="entry name" value="P_loop_sacsin"/>
    <property type="match status" value="1"/>
</dbReference>
<feature type="domain" description="Sacsin/Nov" evidence="1">
    <location>
        <begin position="226"/>
        <end position="304"/>
    </location>
</feature>
<evidence type="ECO:0000313" key="3">
    <source>
        <dbReference type="Proteomes" id="UP000304900"/>
    </source>
</evidence>
<dbReference type="Pfam" id="PF25794">
    <property type="entry name" value="SACS"/>
    <property type="match status" value="1"/>
</dbReference>
<dbReference type="PANTHER" id="PTHR32387:SF0">
    <property type="entry name" value="PROTEIN NO VEIN"/>
    <property type="match status" value="1"/>
</dbReference>
<dbReference type="EMBL" id="SZVO01000003">
    <property type="protein sequence ID" value="TKT92638.1"/>
    <property type="molecule type" value="Genomic_DNA"/>
</dbReference>
<dbReference type="InterPro" id="IPR058210">
    <property type="entry name" value="SACS/Nov_dom"/>
</dbReference>
<dbReference type="Proteomes" id="UP000304900">
    <property type="component" value="Unassembled WGS sequence"/>
</dbReference>
<proteinExistence type="predicted"/>
<comment type="caution">
    <text evidence="2">The sequence shown here is derived from an EMBL/GenBank/DDBJ whole genome shotgun (WGS) entry which is preliminary data.</text>
</comment>
<dbReference type="Gene3D" id="3.30.565.10">
    <property type="entry name" value="Histidine kinase-like ATPase, C-terminal domain"/>
    <property type="match status" value="1"/>
</dbReference>
<evidence type="ECO:0000313" key="2">
    <source>
        <dbReference type="EMBL" id="TKT92638.1"/>
    </source>
</evidence>
<dbReference type="SUPFAM" id="SSF55874">
    <property type="entry name" value="ATPase domain of HSP90 chaperone/DNA topoisomerase II/histidine kinase"/>
    <property type="match status" value="1"/>
</dbReference>
<dbReference type="RefSeq" id="WP_137339366.1">
    <property type="nucleotide sequence ID" value="NZ_SZVO01000003.1"/>
</dbReference>
<keyword evidence="3" id="KW-1185">Reference proteome</keyword>
<accession>A0A4U6D927</accession>
<protein>
    <submittedName>
        <fullName evidence="2">ATP-binding protein</fullName>
    </submittedName>
</protein>
<keyword evidence="2" id="KW-0067">ATP-binding</keyword>
<dbReference type="OrthoDB" id="1062081at2"/>
<reference evidence="2 3" key="1">
    <citation type="submission" date="2019-05" db="EMBL/GenBank/DDBJ databases">
        <title>Dyadobacter AR-3-8 sp. nov., isolated from arctic soil.</title>
        <authorList>
            <person name="Chaudhary D.K."/>
        </authorList>
    </citation>
    <scope>NUCLEOTIDE SEQUENCE [LARGE SCALE GENOMIC DNA]</scope>
    <source>
        <strain evidence="2 3">AR-3-8</strain>
    </source>
</reference>
<dbReference type="PANTHER" id="PTHR32387">
    <property type="entry name" value="WU:FJ29H11"/>
    <property type="match status" value="1"/>
</dbReference>
<gene>
    <name evidence="2" type="ORF">FDK13_07430</name>
</gene>
<name>A0A4U6D927_9BACT</name>
<evidence type="ECO:0000259" key="1">
    <source>
        <dbReference type="Pfam" id="PF25794"/>
    </source>
</evidence>
<dbReference type="InterPro" id="IPR036890">
    <property type="entry name" value="HATPase_C_sf"/>
</dbReference>